<dbReference type="InterPro" id="IPR006710">
    <property type="entry name" value="Glyco_hydro_43"/>
</dbReference>
<evidence type="ECO:0000256" key="2">
    <source>
        <dbReference type="ARBA" id="ARBA00022801"/>
    </source>
</evidence>
<proteinExistence type="inferred from homology"/>
<evidence type="ECO:0000313" key="9">
    <source>
        <dbReference type="Proteomes" id="UP000198779"/>
    </source>
</evidence>
<feature type="domain" description="Non-reducing end beta-L-arabinofuranosidase-like GH127 middle" evidence="7">
    <location>
        <begin position="937"/>
        <end position="1029"/>
    </location>
</feature>
<evidence type="ECO:0000256" key="5">
    <source>
        <dbReference type="SAM" id="MobiDB-lite"/>
    </source>
</evidence>
<dbReference type="PANTHER" id="PTHR31151:SF0">
    <property type="entry name" value="PROLINE-TRNA LIGASE (DUF1680)"/>
    <property type="match status" value="1"/>
</dbReference>
<dbReference type="InterPro" id="IPR012878">
    <property type="entry name" value="Beta-AFase-like_GH127_cat"/>
</dbReference>
<evidence type="ECO:0000256" key="1">
    <source>
        <dbReference type="ARBA" id="ARBA00009865"/>
    </source>
</evidence>
<feature type="region of interest" description="Disordered" evidence="5">
    <location>
        <begin position="332"/>
        <end position="356"/>
    </location>
</feature>
<dbReference type="Pfam" id="PF07944">
    <property type="entry name" value="Beta-AFase-like_GH127_cat"/>
    <property type="match status" value="1"/>
</dbReference>
<dbReference type="RefSeq" id="WP_176944281.1">
    <property type="nucleotide sequence ID" value="NZ_FNCQ01000007.1"/>
</dbReference>
<keyword evidence="2" id="KW-0378">Hydrolase</keyword>
<gene>
    <name evidence="8" type="ORF">SAMN04487901_10782</name>
</gene>
<dbReference type="Pfam" id="PF04616">
    <property type="entry name" value="Glyco_hydro_43"/>
    <property type="match status" value="1"/>
</dbReference>
<protein>
    <submittedName>
        <fullName evidence="8">DUF1680 family protein</fullName>
    </submittedName>
</protein>
<evidence type="ECO:0000259" key="6">
    <source>
        <dbReference type="Pfam" id="PF07944"/>
    </source>
</evidence>
<dbReference type="Proteomes" id="UP000198779">
    <property type="component" value="Unassembled WGS sequence"/>
</dbReference>
<keyword evidence="3" id="KW-0326">Glycosidase</keyword>
<dbReference type="Gene3D" id="2.115.10.20">
    <property type="entry name" value="Glycosyl hydrolase domain, family 43"/>
    <property type="match status" value="1"/>
</dbReference>
<dbReference type="InterPro" id="IPR008928">
    <property type="entry name" value="6-hairpin_glycosidase_sf"/>
</dbReference>
<dbReference type="EMBL" id="FNCQ01000007">
    <property type="protein sequence ID" value="SDG67751.1"/>
    <property type="molecule type" value="Genomic_DNA"/>
</dbReference>
<dbReference type="SUPFAM" id="SSF75005">
    <property type="entry name" value="Arabinanase/levansucrase/invertase"/>
    <property type="match status" value="1"/>
</dbReference>
<evidence type="ECO:0000256" key="3">
    <source>
        <dbReference type="ARBA" id="ARBA00023295"/>
    </source>
</evidence>
<dbReference type="AlphaFoldDB" id="A0A1G7W771"/>
<dbReference type="Pfam" id="PF20736">
    <property type="entry name" value="Glyco_hydro127M"/>
    <property type="match status" value="1"/>
</dbReference>
<comment type="similarity">
    <text evidence="1">Belongs to the glycosyl hydrolase 43 family.</text>
</comment>
<dbReference type="CDD" id="cd18618">
    <property type="entry name" value="GH43_Xsa43E-like"/>
    <property type="match status" value="1"/>
</dbReference>
<organism evidence="8 9">
    <name type="scientific">Prevotella communis</name>
    <dbReference type="NCBI Taxonomy" id="2913614"/>
    <lineage>
        <taxon>Bacteria</taxon>
        <taxon>Pseudomonadati</taxon>
        <taxon>Bacteroidota</taxon>
        <taxon>Bacteroidia</taxon>
        <taxon>Bacteroidales</taxon>
        <taxon>Prevotellaceae</taxon>
        <taxon>Prevotella</taxon>
    </lineage>
</organism>
<accession>A0A1G7W771</accession>
<evidence type="ECO:0000256" key="4">
    <source>
        <dbReference type="PIRSR" id="PIRSR606710-2"/>
    </source>
</evidence>
<evidence type="ECO:0000313" key="8">
    <source>
        <dbReference type="EMBL" id="SDG67751.1"/>
    </source>
</evidence>
<feature type="site" description="Important for catalytic activity, responsible for pKa modulation of the active site Glu and correct orientation of both the proton donor and substrate" evidence="4">
    <location>
        <position position="357"/>
    </location>
</feature>
<dbReference type="InterPro" id="IPR049046">
    <property type="entry name" value="Beta-AFase-like_GH127_middle"/>
</dbReference>
<evidence type="ECO:0000259" key="7">
    <source>
        <dbReference type="Pfam" id="PF20736"/>
    </source>
</evidence>
<sequence>MKRILLLIMPLWVGIIHLHIVAQERVYTLLDWKFKDASQELKLNMSEYKLDFNHPLPYTDMQKEWKVAAELKCGTLGTEQVFVCKEGKASHLLGKNSLFGDISLGYDNMHRQFFVEVIDKNEQPHRLCAGPTVTTGQWYRVSATAHYDAKKDESVLELNVDGTSDMLRYPGKALRHNASLWVLGHGFPSGFPNSLQVREGAIRNLEISGAPLPRVAGQNPLFTDRFTADPAFTVIGNTVYAYVGEDCAGPGGWFNMPRWLCYSSTDMKHWTAHGPVLKAADFPYASPGGSWAGQVVERDGKFYYYVTLDYKNKPEHAIDVAVSDSPTGPFTPARIDGTPLITDDMTPDSHRGNADIDPTVLIDDDGTPWMAWGNGDCYMVRLKKNMIELDGEVKKVPMRNYSEGPWLFKRGNLYYNVYASDAPGVQSEQMAYSTAEQMEGPWTYRGFVSTSANHGFTIHPSVIQFKGKWYYIYHDGSYQLEGAPGGDCRRSVCAENLYFNTDGTMQFVPLTQGGLSEKNDLLSTLRSVEGRLQDKKSRQPTPLKQWCTTQITGGDWLLLEQKDMEFVSSLSADRLLYFFRQRVGLPQPEGCFPYGGWESTDLKGHTLGHYLTTLSLFYFQSGDTEAKKTVDYIVGVLREVQMKGGSGYVSAFGEEMLNRVETDGSGWAPYYTLHKILQGLLDAHRYTGNEMALTIASEMGDYIYLRTTRLQDKELWRHNMDVQEVGGFAEAMLNLYQETKHEQHLKAGQFFQQTDKLLPSAGGHDILDDKRTPNFHHANSTIPQFIAAEREYEISGDKTLLLAAVNFWKHVTLHRTYCNGSTGYHEHWNLPPDHIGEELDGQAGETCCTNNLIKLSNDLFRITRQPQYAEYVERATLNHIMGSINPENANFMYFHTQLPGSFKTYGKNTDVFWCCTGTGMENHVRYGQSVFFSDADTLYVSQFFPAQLNWTDKKMIVEQTGDLTHDTFIRIRITKGSGRAVLKIRIPSWCKGFKATCAKQDLHYETRDGYCIISGSWKQGDVISVHLPMHLRLEHLPSQPHIVALYYGPFALAADMGTEGITEDRVNVTDNYFGGYPSYMQPADPIPALTGSRTNLDWIRKTEGKLEFSTTATSDGNPVRFVPLYKTFGIRFTDYMKLND</sequence>
<dbReference type="GO" id="GO:0005975">
    <property type="term" value="P:carbohydrate metabolic process"/>
    <property type="evidence" value="ECO:0007669"/>
    <property type="project" value="InterPro"/>
</dbReference>
<name>A0A1G7W771_9BACT</name>
<dbReference type="GO" id="GO:0004553">
    <property type="term" value="F:hydrolase activity, hydrolyzing O-glycosyl compounds"/>
    <property type="evidence" value="ECO:0007669"/>
    <property type="project" value="InterPro"/>
</dbReference>
<dbReference type="SUPFAM" id="SSF48208">
    <property type="entry name" value="Six-hairpin glycosidases"/>
    <property type="match status" value="1"/>
</dbReference>
<dbReference type="STRING" id="645274.SAMN04487901_10782"/>
<dbReference type="InterPro" id="IPR023296">
    <property type="entry name" value="Glyco_hydro_beta-prop_sf"/>
</dbReference>
<reference evidence="9" key="1">
    <citation type="submission" date="2016-10" db="EMBL/GenBank/DDBJ databases">
        <authorList>
            <person name="Varghese N."/>
            <person name="Submissions S."/>
        </authorList>
    </citation>
    <scope>NUCLEOTIDE SEQUENCE [LARGE SCALE GENOMIC DNA]</scope>
    <source>
        <strain evidence="9">BP1-148</strain>
    </source>
</reference>
<keyword evidence="9" id="KW-1185">Reference proteome</keyword>
<feature type="domain" description="Non-reducing end beta-L-arabinofuranosidase-like GH127 catalytic" evidence="6">
    <location>
        <begin position="554"/>
        <end position="927"/>
    </location>
</feature>
<dbReference type="PANTHER" id="PTHR31151">
    <property type="entry name" value="PROLINE-TRNA LIGASE (DUF1680)"/>
    <property type="match status" value="1"/>
</dbReference>